<accession>A0ABQ6Z7L7</accession>
<gene>
    <name evidence="1" type="ORF">CSC65_08425</name>
</gene>
<proteinExistence type="predicted"/>
<keyword evidence="2" id="KW-1185">Reference proteome</keyword>
<name>A0ABQ6Z7L7_9GAMM</name>
<comment type="caution">
    <text evidence="1">The sequence shown here is derived from an EMBL/GenBank/DDBJ whole genome shotgun (WGS) entry which is preliminary data.</text>
</comment>
<protein>
    <submittedName>
        <fullName evidence="1">Uncharacterized protein</fullName>
    </submittedName>
</protein>
<dbReference type="Proteomes" id="UP000788419">
    <property type="component" value="Unassembled WGS sequence"/>
</dbReference>
<dbReference type="EMBL" id="PDWN01000007">
    <property type="protein sequence ID" value="KAF1694711.1"/>
    <property type="molecule type" value="Genomic_DNA"/>
</dbReference>
<reference evidence="1 2" key="1">
    <citation type="submission" date="2017-10" db="EMBL/GenBank/DDBJ databases">
        <title>Whole genome sequencing of members of genus Pseudoxanthomonas.</title>
        <authorList>
            <person name="Kumar S."/>
            <person name="Bansal K."/>
            <person name="Kaur A."/>
            <person name="Patil P."/>
            <person name="Sharma S."/>
            <person name="Patil P.B."/>
        </authorList>
    </citation>
    <scope>NUCLEOTIDE SEQUENCE [LARGE SCALE GENOMIC DNA]</scope>
    <source>
        <strain evidence="1 2">DSM 17801</strain>
    </source>
</reference>
<evidence type="ECO:0000313" key="1">
    <source>
        <dbReference type="EMBL" id="KAF1694711.1"/>
    </source>
</evidence>
<evidence type="ECO:0000313" key="2">
    <source>
        <dbReference type="Proteomes" id="UP000788419"/>
    </source>
</evidence>
<organism evidence="1 2">
    <name type="scientific">Pseudoxanthomonas daejeonensis</name>
    <dbReference type="NCBI Taxonomy" id="266062"/>
    <lineage>
        <taxon>Bacteria</taxon>
        <taxon>Pseudomonadati</taxon>
        <taxon>Pseudomonadota</taxon>
        <taxon>Gammaproteobacteria</taxon>
        <taxon>Lysobacterales</taxon>
        <taxon>Lysobacteraceae</taxon>
        <taxon>Pseudoxanthomonas</taxon>
    </lineage>
</organism>
<sequence>MVSAPLAGALAARRTVLNQRVAEARHRWPSLDLPAFAGFVGGTLDEVCQAVEGVDVSATTRVCEVAFELGLDLVAQGYAGPKARLPWVENAWRSLAPSVAPLLAREPLETLGAITNAAVRLGSLPDIRVAEWISLMVGLARQCDSVQTLRDLGAVCAWRAGMTHMRGPALTRADSLPASLAIAAVGGVGTEWSTLRERMASERWWNPSTADVDAQGRSVGGFTGLGGPFAVPPQVRAVADGFVAESGGRYYLVLADAYGAVVLPASAEEFAAGTAIRPRDLTITREGIFLGRMQVQWAVTGDRMQAVVGPAGIAIFSPWSHHVRVMPTPR</sequence>